<keyword evidence="2" id="KW-0677">Repeat</keyword>
<evidence type="ECO:0000313" key="6">
    <source>
        <dbReference type="Proteomes" id="UP001291623"/>
    </source>
</evidence>
<dbReference type="Gene3D" id="1.10.8.430">
    <property type="entry name" value="Helical domain of apoptotic protease-activating factors"/>
    <property type="match status" value="1"/>
</dbReference>
<dbReference type="GO" id="GO:0043531">
    <property type="term" value="F:ADP binding"/>
    <property type="evidence" value="ECO:0007669"/>
    <property type="project" value="InterPro"/>
</dbReference>
<evidence type="ECO:0000256" key="1">
    <source>
        <dbReference type="ARBA" id="ARBA00022614"/>
    </source>
</evidence>
<reference evidence="5" key="1">
    <citation type="submission" date="2023-12" db="EMBL/GenBank/DDBJ databases">
        <title>Genome assembly of Anisodus tanguticus.</title>
        <authorList>
            <person name="Wang Y.-J."/>
        </authorList>
    </citation>
    <scope>NUCLEOTIDE SEQUENCE</scope>
    <source>
        <strain evidence="5">KB-2021</strain>
        <tissue evidence="5">Leaf</tissue>
    </source>
</reference>
<dbReference type="PANTHER" id="PTHR36766:SF63">
    <property type="entry name" value="NB-ARC DOMAIN-CONTAINING PROTEIN"/>
    <property type="match status" value="1"/>
</dbReference>
<keyword evidence="1" id="KW-0433">Leucine-rich repeat</keyword>
<dbReference type="GO" id="GO:0006952">
    <property type="term" value="P:defense response"/>
    <property type="evidence" value="ECO:0007669"/>
    <property type="project" value="UniProtKB-KW"/>
</dbReference>
<dbReference type="InterPro" id="IPR032675">
    <property type="entry name" value="LRR_dom_sf"/>
</dbReference>
<sequence>MKPLPEDESQILFYRKAFSGSLLYPPSLVQVSKEIIEKCNGLPLEILAIAGALATKWNKIEAWELFYELLVDKLQVNKLPIEILKLQHLRHVLIYHFGAGFLHGFDAPKKIGTLVSLKVVNLINATTSTVIELGNLTRLRKLDIAELRRKYGRDLCSSLDKLINFEQLSISSYGVSDIIDLQYPLHSTHSSLRTLTFEGRLERLPIWVTSLQALVTVHLKLSKLEDNALRNSS</sequence>
<dbReference type="Gene3D" id="3.80.10.10">
    <property type="entry name" value="Ribonuclease Inhibitor"/>
    <property type="match status" value="1"/>
</dbReference>
<keyword evidence="3" id="KW-0611">Plant defense</keyword>
<comment type="caution">
    <text evidence="5">The sequence shown here is derived from an EMBL/GenBank/DDBJ whole genome shotgun (WGS) entry which is preliminary data.</text>
</comment>
<dbReference type="InterPro" id="IPR027417">
    <property type="entry name" value="P-loop_NTPase"/>
</dbReference>
<name>A0AAE1RSN5_9SOLA</name>
<dbReference type="Proteomes" id="UP001291623">
    <property type="component" value="Unassembled WGS sequence"/>
</dbReference>
<gene>
    <name evidence="5" type="ORF">RND71_025239</name>
</gene>
<accession>A0AAE1RSN5</accession>
<dbReference type="AlphaFoldDB" id="A0AAE1RSN5"/>
<dbReference type="SUPFAM" id="SSF52058">
    <property type="entry name" value="L domain-like"/>
    <property type="match status" value="1"/>
</dbReference>
<evidence type="ECO:0000313" key="5">
    <source>
        <dbReference type="EMBL" id="KAK4356268.1"/>
    </source>
</evidence>
<organism evidence="5 6">
    <name type="scientific">Anisodus tanguticus</name>
    <dbReference type="NCBI Taxonomy" id="243964"/>
    <lineage>
        <taxon>Eukaryota</taxon>
        <taxon>Viridiplantae</taxon>
        <taxon>Streptophyta</taxon>
        <taxon>Embryophyta</taxon>
        <taxon>Tracheophyta</taxon>
        <taxon>Spermatophyta</taxon>
        <taxon>Magnoliopsida</taxon>
        <taxon>eudicotyledons</taxon>
        <taxon>Gunneridae</taxon>
        <taxon>Pentapetalae</taxon>
        <taxon>asterids</taxon>
        <taxon>lamiids</taxon>
        <taxon>Solanales</taxon>
        <taxon>Solanaceae</taxon>
        <taxon>Solanoideae</taxon>
        <taxon>Hyoscyameae</taxon>
        <taxon>Anisodus</taxon>
    </lineage>
</organism>
<feature type="domain" description="Disease resistance R13L4/SHOC-2-like LRR" evidence="4">
    <location>
        <begin position="69"/>
        <end position="230"/>
    </location>
</feature>
<evidence type="ECO:0000256" key="3">
    <source>
        <dbReference type="ARBA" id="ARBA00022821"/>
    </source>
</evidence>
<protein>
    <recommendedName>
        <fullName evidence="4">Disease resistance R13L4/SHOC-2-like LRR domain-containing protein</fullName>
    </recommendedName>
</protein>
<proteinExistence type="predicted"/>
<evidence type="ECO:0000256" key="2">
    <source>
        <dbReference type="ARBA" id="ARBA00022737"/>
    </source>
</evidence>
<evidence type="ECO:0000259" key="4">
    <source>
        <dbReference type="Pfam" id="PF23598"/>
    </source>
</evidence>
<dbReference type="SUPFAM" id="SSF52540">
    <property type="entry name" value="P-loop containing nucleoside triphosphate hydrolases"/>
    <property type="match status" value="1"/>
</dbReference>
<keyword evidence="6" id="KW-1185">Reference proteome</keyword>
<dbReference type="Pfam" id="PF23598">
    <property type="entry name" value="LRR_14"/>
    <property type="match status" value="1"/>
</dbReference>
<dbReference type="InterPro" id="IPR042197">
    <property type="entry name" value="Apaf_helical"/>
</dbReference>
<dbReference type="InterPro" id="IPR055414">
    <property type="entry name" value="LRR_R13L4/SHOC2-like"/>
</dbReference>
<dbReference type="EMBL" id="JAVYJV010000013">
    <property type="protein sequence ID" value="KAK4356268.1"/>
    <property type="molecule type" value="Genomic_DNA"/>
</dbReference>
<dbReference type="PANTHER" id="PTHR36766">
    <property type="entry name" value="PLANT BROAD-SPECTRUM MILDEW RESISTANCE PROTEIN RPW8"/>
    <property type="match status" value="1"/>
</dbReference>